<feature type="region of interest" description="Disordered" evidence="1">
    <location>
        <begin position="351"/>
        <end position="385"/>
    </location>
</feature>
<dbReference type="SUPFAM" id="SSF54001">
    <property type="entry name" value="Cysteine proteinases"/>
    <property type="match status" value="1"/>
</dbReference>
<dbReference type="InterPro" id="IPR054094">
    <property type="entry name" value="Androglobin_IV"/>
</dbReference>
<feature type="domain" description="Globin" evidence="2">
    <location>
        <begin position="707"/>
        <end position="909"/>
    </location>
</feature>
<dbReference type="Pfam" id="PF22069">
    <property type="entry name" value="Androglobin_IV"/>
    <property type="match status" value="1"/>
</dbReference>
<feature type="compositionally biased region" description="Low complexity" evidence="1">
    <location>
        <begin position="362"/>
        <end position="372"/>
    </location>
</feature>
<evidence type="ECO:0000259" key="2">
    <source>
        <dbReference type="PROSITE" id="PS52042"/>
    </source>
</evidence>
<reference evidence="3 4" key="1">
    <citation type="journal article" date="2024" name="BMC Genomics">
        <title>De novo assembly and annotation of Popillia japonica's genome with initial clues to its potential as an invasive pest.</title>
        <authorList>
            <person name="Cucini C."/>
            <person name="Boschi S."/>
            <person name="Funari R."/>
            <person name="Cardaioli E."/>
            <person name="Iannotti N."/>
            <person name="Marturano G."/>
            <person name="Paoli F."/>
            <person name="Bruttini M."/>
            <person name="Carapelli A."/>
            <person name="Frati F."/>
            <person name="Nardi F."/>
        </authorList>
    </citation>
    <scope>NUCLEOTIDE SEQUENCE [LARGE SCALE GENOMIC DNA]</scope>
    <source>
        <strain evidence="3">DMR45628</strain>
    </source>
</reference>
<dbReference type="PROSITE" id="PS52042">
    <property type="entry name" value="GLOBIN_CP_ADGB"/>
    <property type="match status" value="1"/>
</dbReference>
<feature type="compositionally biased region" description="Basic and acidic residues" evidence="1">
    <location>
        <begin position="501"/>
        <end position="511"/>
    </location>
</feature>
<organism evidence="3 4">
    <name type="scientific">Popillia japonica</name>
    <name type="common">Japanese beetle</name>
    <dbReference type="NCBI Taxonomy" id="7064"/>
    <lineage>
        <taxon>Eukaryota</taxon>
        <taxon>Metazoa</taxon>
        <taxon>Ecdysozoa</taxon>
        <taxon>Arthropoda</taxon>
        <taxon>Hexapoda</taxon>
        <taxon>Insecta</taxon>
        <taxon>Pterygota</taxon>
        <taxon>Neoptera</taxon>
        <taxon>Endopterygota</taxon>
        <taxon>Coleoptera</taxon>
        <taxon>Polyphaga</taxon>
        <taxon>Scarabaeiformia</taxon>
        <taxon>Scarabaeidae</taxon>
        <taxon>Rutelinae</taxon>
        <taxon>Popillia</taxon>
    </lineage>
</organism>
<gene>
    <name evidence="3" type="ORF">QE152_g29033</name>
</gene>
<feature type="compositionally biased region" description="Low complexity" evidence="1">
    <location>
        <begin position="518"/>
        <end position="532"/>
    </location>
</feature>
<dbReference type="Pfam" id="PF22068">
    <property type="entry name" value="Androglobin_II"/>
    <property type="match status" value="1"/>
</dbReference>
<dbReference type="EMBL" id="JASPKY010000361">
    <property type="protein sequence ID" value="KAK9703919.1"/>
    <property type="molecule type" value="Genomic_DNA"/>
</dbReference>
<feature type="region of interest" description="Disordered" evidence="1">
    <location>
        <begin position="499"/>
        <end position="532"/>
    </location>
</feature>
<proteinExistence type="predicted"/>
<dbReference type="InterPro" id="IPR057249">
    <property type="entry name" value="Globin_CP_ADGB"/>
</dbReference>
<dbReference type="Proteomes" id="UP001458880">
    <property type="component" value="Unassembled WGS sequence"/>
</dbReference>
<dbReference type="PROSITE" id="PS50096">
    <property type="entry name" value="IQ"/>
    <property type="match status" value="1"/>
</dbReference>
<dbReference type="PANTHER" id="PTHR46298">
    <property type="entry name" value="ANDROGLOBIN"/>
    <property type="match status" value="1"/>
</dbReference>
<dbReference type="InterPro" id="IPR054093">
    <property type="entry name" value="Androglobin_II"/>
</dbReference>
<evidence type="ECO:0000256" key="1">
    <source>
        <dbReference type="SAM" id="MobiDB-lite"/>
    </source>
</evidence>
<evidence type="ECO:0000313" key="3">
    <source>
        <dbReference type="EMBL" id="KAK9703919.1"/>
    </source>
</evidence>
<comment type="caution">
    <text evidence="3">The sequence shown here is derived from an EMBL/GenBank/DDBJ whole genome shotgun (WGS) entry which is preliminary data.</text>
</comment>
<dbReference type="InterPro" id="IPR053033">
    <property type="entry name" value="Androglobin-like"/>
</dbReference>
<feature type="region of interest" description="Disordered" evidence="1">
    <location>
        <begin position="234"/>
        <end position="274"/>
    </location>
</feature>
<sequence>MSRNSRVSAKTFSKNKYLPELTNLPFLEWVDHDINREKWDIRTKDSKRSSPPKSTGITRLSTISEINVEDVFNDSQTFYLPKSIKAEDWKRPCELFQNVEFVISKSYIDFTSLRQGSIHVMHSEFVRSFLNSISILNYVSSVRPWEIESVNHNYTPNTDNMQWKPWHHIYACCGAGKGQSHAPKYNPTGKYIVRLHWLGCWRKLYVDDKLPIDKHNNILLPGFKSLKETAERAAETPKEAFNKASPLLKPADKSTKKPMSTNKSSKPGKANKSEPIQLPQIELWPYILSKALMKVACLSWTEENEVVEFSPISCLTGWVCQNIATREMTANDIWLVCKSYTPDFEWEEDRDAKNMSNKNTRKGNINKDSSSKGSKKDKKKEKNENVQTPLNETNVYCLVGSCNSIKSFIKDLDIQDIEAEWNQEFLIEESRDKPLIKPEERPELPKWKRFRWLKWATNKGLWPADEFSDPIRCLKLYNNFKPSDTACLKLYNNFKPSDTASQKDIEKDDGKKGKKGKGNSSSNKSGSNKTSSKANANGVLKIFPIIDQSVWVDFSDIEVHINTLHIFFRPSQFVTNIQLSNCRVDQSKDKLKKTEEKLHQELKWPLSLKDSRNEPLYLLVDSLDKNLLILHLCQSGYVSRIVSPLMPTEEKPYAYAVLEEYNWQNNVISTIHLFLRTIGSRTMLLYLPAGRAIYKLWIWCNNDYCLNILCNISLTVGTVDNIFDAMHAESLLLSKLTQDVGTAFGNLVQSFGTTTYIEQMRKFYKVYIPGISANKATLRKLYNEFISILLEQIPAKHQIDALKVLFLDPNISRNTKKTRSMIYNHETLNREFVLQEPEDKTEIRIKERAAVKIQSIMKCIYIRNLLERRKQNNKRYCETYDILKDIYYNIFSDTKRTLCMTMLKHLYLKCDELHHTFMHNEILKAVDIKVQKGTVSPTTSTNVSGSWIFITRQKFINKSPEALVMRVALFANLSKHIVRIFNNDNLEEIRRVTNNAEGHFYPPNKKGFTIMCYGWINDMSKINWKLYLVYLKTSSLGFIITEDILDMKSITCCYLPNVYSNICKCKLEVTRSADVTLRLSTSGKNTELKLLVCDSWGNELIHSQGKQNVILPLIRLKCNDSTEEVDFPVPEQRRTTRATLRNISRSRFAKIVPPNPTFYYVEAYVLNHSWPLTKKEWLIVKAERNRFLLKPVLPQDSNMIKVIRDKRAASVATDISGIENPYWSLQVIHDVGECLRIDRDLTRQEQINQIKKSWYSDDDERYEKSKQLRENYLNELSREDSKIVNIVNSDIGFYSNTALERWIPETSAANTFNLSEYYFAEEYEPICLTDYDEWENILMNKSKHEISTLNRTIYEYHEKMERAENDQIENFVMIRQWYQRCREDSAELIRQTYALRDRFIDMILQHHEKL</sequence>
<protein>
    <recommendedName>
        <fullName evidence="2">Globin domain-containing protein</fullName>
    </recommendedName>
</protein>
<keyword evidence="4" id="KW-1185">Reference proteome</keyword>
<accession>A0AAW1JJE3</accession>
<dbReference type="PANTHER" id="PTHR46298:SF1">
    <property type="entry name" value="ANDROGLOBIN"/>
    <property type="match status" value="1"/>
</dbReference>
<evidence type="ECO:0000313" key="4">
    <source>
        <dbReference type="Proteomes" id="UP001458880"/>
    </source>
</evidence>
<dbReference type="InterPro" id="IPR038765">
    <property type="entry name" value="Papain-like_cys_pep_sf"/>
</dbReference>
<name>A0AAW1JJE3_POPJA</name>